<reference evidence="7 8" key="1">
    <citation type="submission" date="2019-11" db="EMBL/GenBank/DDBJ databases">
        <authorList>
            <person name="He Y."/>
        </authorList>
    </citation>
    <scope>NUCLEOTIDE SEQUENCE [LARGE SCALE GENOMIC DNA]</scope>
    <source>
        <strain evidence="7 8">SCSIO 58843</strain>
    </source>
</reference>
<organism evidence="7 8">
    <name type="scientific">Actinomarinicola tropica</name>
    <dbReference type="NCBI Taxonomy" id="2789776"/>
    <lineage>
        <taxon>Bacteria</taxon>
        <taxon>Bacillati</taxon>
        <taxon>Actinomycetota</taxon>
        <taxon>Acidimicrobiia</taxon>
        <taxon>Acidimicrobiales</taxon>
        <taxon>Iamiaceae</taxon>
        <taxon>Actinomarinicola</taxon>
    </lineage>
</organism>
<accession>A0A5Q2RHB4</accession>
<dbReference type="PANTHER" id="PTHR46499">
    <property type="entry name" value="QUEUINE TRNA-RIBOSYLTRANSFERASE"/>
    <property type="match status" value="1"/>
</dbReference>
<dbReference type="GO" id="GO:0008479">
    <property type="term" value="F:tRNA-guanosine(34) queuine transglycosylase activity"/>
    <property type="evidence" value="ECO:0007669"/>
    <property type="project" value="UniProtKB-UniRule"/>
</dbReference>
<feature type="active site" description="Proton acceptor" evidence="5">
    <location>
        <position position="91"/>
    </location>
</feature>
<evidence type="ECO:0000256" key="4">
    <source>
        <dbReference type="ARBA" id="ARBA00022785"/>
    </source>
</evidence>
<feature type="binding site" evidence="5">
    <location>
        <position position="194"/>
    </location>
    <ligand>
        <name>substrate</name>
    </ligand>
</feature>
<dbReference type="HAMAP" id="MF_00168">
    <property type="entry name" value="Q_tRNA_Tgt"/>
    <property type="match status" value="1"/>
</dbReference>
<dbReference type="GO" id="GO:0008616">
    <property type="term" value="P:tRNA queuosine(34) biosynthetic process"/>
    <property type="evidence" value="ECO:0007669"/>
    <property type="project" value="UniProtKB-UniRule"/>
</dbReference>
<dbReference type="RefSeq" id="WP_153759261.1">
    <property type="nucleotide sequence ID" value="NZ_CP045851.1"/>
</dbReference>
<feature type="binding site" evidence="5">
    <location>
        <position position="143"/>
    </location>
    <ligand>
        <name>substrate</name>
    </ligand>
</feature>
<feature type="domain" description="tRNA-guanine(15) transglycosylase-like" evidence="6">
    <location>
        <begin position="13"/>
        <end position="371"/>
    </location>
</feature>
<dbReference type="Proteomes" id="UP000334019">
    <property type="component" value="Chromosome"/>
</dbReference>
<keyword evidence="4 5" id="KW-0671">Queuosine biosynthesis</keyword>
<dbReference type="NCBIfam" id="TIGR00449">
    <property type="entry name" value="tgt_general"/>
    <property type="match status" value="1"/>
</dbReference>
<dbReference type="NCBIfam" id="TIGR00430">
    <property type="entry name" value="Q_tRNA_tgt"/>
    <property type="match status" value="1"/>
</dbReference>
<evidence type="ECO:0000313" key="8">
    <source>
        <dbReference type="Proteomes" id="UP000334019"/>
    </source>
</evidence>
<evidence type="ECO:0000259" key="6">
    <source>
        <dbReference type="Pfam" id="PF01702"/>
    </source>
</evidence>
<evidence type="ECO:0000313" key="7">
    <source>
        <dbReference type="EMBL" id="QGG95153.1"/>
    </source>
</evidence>
<comment type="similarity">
    <text evidence="5">Belongs to the queuine tRNA-ribosyltransferase family.</text>
</comment>
<dbReference type="UniPathway" id="UPA00392"/>
<evidence type="ECO:0000256" key="5">
    <source>
        <dbReference type="HAMAP-Rule" id="MF_00168"/>
    </source>
</evidence>
<comment type="pathway">
    <text evidence="5">tRNA modification; tRNA-queuosine biosynthesis.</text>
</comment>
<comment type="caution">
    <text evidence="5">Lacks conserved residue(s) required for the propagation of feature annotation.</text>
</comment>
<dbReference type="InterPro" id="IPR004803">
    <property type="entry name" value="TGT"/>
</dbReference>
<dbReference type="GO" id="GO:0005829">
    <property type="term" value="C:cytosol"/>
    <property type="evidence" value="ECO:0007669"/>
    <property type="project" value="TreeGrafter"/>
</dbReference>
<keyword evidence="1 5" id="KW-0328">Glycosyltransferase</keyword>
<keyword evidence="2 5" id="KW-0808">Transferase</keyword>
<evidence type="ECO:0000256" key="2">
    <source>
        <dbReference type="ARBA" id="ARBA00022679"/>
    </source>
</evidence>
<dbReference type="KEGG" id="atq:GH723_08605"/>
<feature type="region of interest" description="RNA binding; important for wobble base 34 recognition" evidence="5">
    <location>
        <begin position="276"/>
        <end position="280"/>
    </location>
</feature>
<dbReference type="PANTHER" id="PTHR46499:SF1">
    <property type="entry name" value="QUEUINE TRNA-RIBOSYLTRANSFERASE"/>
    <property type="match status" value="1"/>
</dbReference>
<dbReference type="SUPFAM" id="SSF51713">
    <property type="entry name" value="tRNA-guanine transglycosylase"/>
    <property type="match status" value="1"/>
</dbReference>
<feature type="binding site" evidence="5">
    <location>
        <position position="221"/>
    </location>
    <ligand>
        <name>substrate</name>
    </ligand>
</feature>
<dbReference type="EC" id="2.4.2.29" evidence="5"/>
<dbReference type="InterPro" id="IPR050076">
    <property type="entry name" value="ArchSynthase1/Queuine_TRR"/>
</dbReference>
<feature type="binding site" evidence="5">
    <location>
        <begin position="91"/>
        <end position="95"/>
    </location>
    <ligand>
        <name>substrate</name>
    </ligand>
</feature>
<dbReference type="EMBL" id="CP045851">
    <property type="protein sequence ID" value="QGG95153.1"/>
    <property type="molecule type" value="Genomic_DNA"/>
</dbReference>
<protein>
    <recommendedName>
        <fullName evidence="5">Queuine tRNA-ribosyltransferase</fullName>
        <ecNumber evidence="5">2.4.2.29</ecNumber>
    </recommendedName>
    <alternativeName>
        <fullName evidence="5">Guanine insertion enzyme</fullName>
    </alternativeName>
    <alternativeName>
        <fullName evidence="5">tRNA-guanine transglycosylase</fullName>
    </alternativeName>
</protein>
<proteinExistence type="inferred from homology"/>
<dbReference type="AlphaFoldDB" id="A0A5Q2RHB4"/>
<name>A0A5Q2RHB4_9ACTN</name>
<dbReference type="InterPro" id="IPR036511">
    <property type="entry name" value="TGT-like_sf"/>
</dbReference>
<evidence type="ECO:0000256" key="1">
    <source>
        <dbReference type="ARBA" id="ARBA00022676"/>
    </source>
</evidence>
<comment type="subunit">
    <text evidence="5">Homodimer. Within each dimer, one monomer is responsible for RNA recognition and catalysis, while the other monomer binds to the replacement base PreQ1.</text>
</comment>
<dbReference type="InterPro" id="IPR002616">
    <property type="entry name" value="tRNA_ribo_trans-like"/>
</dbReference>
<comment type="function">
    <text evidence="5">Catalyzes the base-exchange of a guanine (G) residue with the queuine precursor 7-aminomethyl-7-deazaguanine (PreQ1) at position 34 (anticodon wobble position) in tRNAs with GU(N) anticodons (tRNA-Asp, -Asn, -His and -Tyr). Catalysis occurs through a double-displacement mechanism. The nucleophile active site attacks the C1' of nucleotide 34 to detach the guanine base from the RNA, forming a covalent enzyme-RNA intermediate. The proton acceptor active site deprotonates the incoming PreQ1, allowing a nucleophilic attack on the C1' of the ribose to form the product. After dissociation, two additional enzymatic reactions on the tRNA convert PreQ1 to queuine (Q), resulting in the hypermodified nucleoside queuosine (7-(((4,5-cis-dihydroxy-2-cyclopenten-1-yl)amino)methyl)-7-deazaguanosine).</text>
</comment>
<keyword evidence="8" id="KW-1185">Reference proteome</keyword>
<keyword evidence="3 5" id="KW-0819">tRNA processing</keyword>
<feature type="active site" description="Nucleophile" evidence="5">
    <location>
        <position position="271"/>
    </location>
</feature>
<comment type="catalytic activity">
    <reaction evidence="5">
        <text>7-aminomethyl-7-carbaguanine + guanosine(34) in tRNA = 7-aminomethyl-7-carbaguanosine(34) in tRNA + guanine</text>
        <dbReference type="Rhea" id="RHEA:24104"/>
        <dbReference type="Rhea" id="RHEA-COMP:10341"/>
        <dbReference type="Rhea" id="RHEA-COMP:10342"/>
        <dbReference type="ChEBI" id="CHEBI:16235"/>
        <dbReference type="ChEBI" id="CHEBI:58703"/>
        <dbReference type="ChEBI" id="CHEBI:74269"/>
        <dbReference type="ChEBI" id="CHEBI:82833"/>
        <dbReference type="EC" id="2.4.2.29"/>
    </reaction>
</comment>
<dbReference type="Gene3D" id="3.20.20.105">
    <property type="entry name" value="Queuine tRNA-ribosyltransferase-like"/>
    <property type="match status" value="1"/>
</dbReference>
<dbReference type="Pfam" id="PF01702">
    <property type="entry name" value="TGT"/>
    <property type="match status" value="1"/>
</dbReference>
<sequence>MKLTIDVRARDGAARTGVVATPRGEYRTPVFMPVGTRGAVRTLAADDLERLGVEIVLGNTYHLMLRPGEERIDRLGGLHGFMDWSGHVLTDSGGYQIFSLEPKVDDDGARFRSTYDGSLHHLTPERAAVIQAALGADIQMVLDVCPPLPSSADVVRTAVDRTAAWAARGRAAFLAERERRLGQGRDQAQFGIVQGGTDPVLRVESARRTLEVGFDGYAVGGLSVGETRDQMVEALATTMDELPADQPRYFMGLGDPVGLVEAVHLGVDMFDCVLPTRLGRHGTILTSAGRMNLRNARFADDDGPLDPALDGDGTGRYSRAYLRHLLMSDEPTAARLLTLHNVAWTLDLVARMRAAIEAGTFAALRREVLDVWATPRS</sequence>
<gene>
    <name evidence="5 7" type="primary">tgt</name>
    <name evidence="7" type="ORF">GH723_08605</name>
</gene>
<evidence type="ECO:0000256" key="3">
    <source>
        <dbReference type="ARBA" id="ARBA00022694"/>
    </source>
</evidence>